<name>A0A5B8CLA7_SPHSA</name>
<protein>
    <submittedName>
        <fullName evidence="2">Amidohydrolase family protein</fullName>
    </submittedName>
</protein>
<dbReference type="Pfam" id="PF07969">
    <property type="entry name" value="Amidohydro_3"/>
    <property type="match status" value="1"/>
</dbReference>
<dbReference type="InterPro" id="IPR013108">
    <property type="entry name" value="Amidohydro_3"/>
</dbReference>
<dbReference type="InterPro" id="IPR050378">
    <property type="entry name" value="Metallo-dep_Hydrolases_sf"/>
</dbReference>
<evidence type="ECO:0000313" key="2">
    <source>
        <dbReference type="EMBL" id="QDC39087.1"/>
    </source>
</evidence>
<dbReference type="InterPro" id="IPR011059">
    <property type="entry name" value="Metal-dep_hydrolase_composite"/>
</dbReference>
<sequence length="570" mass="61237">MIEADLVIRGGTIVDGQGGDPFEADIAIVDGGIAKIGADVGQGREEIDARDLLVTPGFVDVHTHYDGQVTWSDSLVPSTDHGVTTVVIGNCGVGFAPCRPEDREALVNVMEGVEDIPEAVMAKGLPWNWESFPDYLKSLEARAWDADVGAYIPHSPLRVYAMGQRGLDREPATAADVARMAQLVAEGMAAGALGFATSRSLVHRRGDGAFIPSFQADSDELVAIARSVGDAGRGVLQMIPNLDTADWASDLDLMKRMTSASGRPLTYSLAQWSTDPQGWRRTMDALAEHNRSGAAPVLAQVFPRPMGAMCGLSTSANAFSHCASYRAIADRPLAEKVAIMRDPAFRERLIAEEPDETPTPLHRLLRTWDNIYRLGAEPDYEPSPDQSIAALAGQRGVSPVELVYDLMLEQDGQALILMPFSNYAEKSLNPALAMMRDPYSIVGLGDGGAHYGIICDASYPTTMLAYWTRDRAGEQLTIPAAVKALSADNADFLGLRDRGRLKPGLKADINLIDHGALRLHAPHVVHDLPGGGRRLAQLATGYRATMVSGVITRRDGADTGARPGRLIRAA</sequence>
<dbReference type="SUPFAM" id="SSF51338">
    <property type="entry name" value="Composite domain of metallo-dependent hydrolases"/>
    <property type="match status" value="1"/>
</dbReference>
<dbReference type="Gene3D" id="3.20.20.140">
    <property type="entry name" value="Metal-dependent hydrolases"/>
    <property type="match status" value="1"/>
</dbReference>
<keyword evidence="2" id="KW-0378">Hydrolase</keyword>
<dbReference type="CDD" id="cd01297">
    <property type="entry name" value="D-aminoacylase"/>
    <property type="match status" value="1"/>
</dbReference>
<evidence type="ECO:0000313" key="3">
    <source>
        <dbReference type="Proteomes" id="UP000311469"/>
    </source>
</evidence>
<organism evidence="2 3">
    <name type="scientific">Sphingobium fuliginis ATCC 27551</name>
    <dbReference type="NCBI Taxonomy" id="1208342"/>
    <lineage>
        <taxon>Bacteria</taxon>
        <taxon>Pseudomonadati</taxon>
        <taxon>Pseudomonadota</taxon>
        <taxon>Alphaproteobacteria</taxon>
        <taxon>Sphingomonadales</taxon>
        <taxon>Sphingomonadaceae</taxon>
        <taxon>Sphingobium</taxon>
    </lineage>
</organism>
<dbReference type="EMBL" id="CP041016">
    <property type="protein sequence ID" value="QDC39087.1"/>
    <property type="molecule type" value="Genomic_DNA"/>
</dbReference>
<gene>
    <name evidence="2" type="ORF">FIL70_06440</name>
</gene>
<dbReference type="PANTHER" id="PTHR11647">
    <property type="entry name" value="HYDRANTOINASE/DIHYDROPYRIMIDINASE FAMILY MEMBER"/>
    <property type="match status" value="1"/>
</dbReference>
<dbReference type="KEGG" id="sufl:FIL70_06440"/>
<dbReference type="AlphaFoldDB" id="A0A5B8CLA7"/>
<feature type="domain" description="Amidohydrolase 3" evidence="1">
    <location>
        <begin position="45"/>
        <end position="552"/>
    </location>
</feature>
<dbReference type="GO" id="GO:0016812">
    <property type="term" value="F:hydrolase activity, acting on carbon-nitrogen (but not peptide) bonds, in cyclic amides"/>
    <property type="evidence" value="ECO:0007669"/>
    <property type="project" value="TreeGrafter"/>
</dbReference>
<evidence type="ECO:0000259" key="1">
    <source>
        <dbReference type="Pfam" id="PF07969"/>
    </source>
</evidence>
<reference evidence="2 3" key="1">
    <citation type="submission" date="2019-06" db="EMBL/GenBank/DDBJ databases">
        <title>Genome organization and adaptive potential of archetypical organophosphate degarding Sphingobium fuliginis ATCC 27551.</title>
        <authorList>
            <person name="Sarwar A."/>
            <person name="Parthasarathy S."/>
            <person name="Singh C."/>
            <person name="Siddavattam D."/>
        </authorList>
    </citation>
    <scope>NUCLEOTIDE SEQUENCE [LARGE SCALE GENOMIC DNA]</scope>
    <source>
        <strain evidence="2 3">ATCC 27551</strain>
    </source>
</reference>
<accession>A0A5B8CLA7</accession>
<dbReference type="PANTHER" id="PTHR11647:SF1">
    <property type="entry name" value="COLLAPSIN RESPONSE MEDIATOR PROTEIN"/>
    <property type="match status" value="1"/>
</dbReference>
<dbReference type="SUPFAM" id="SSF51556">
    <property type="entry name" value="Metallo-dependent hydrolases"/>
    <property type="match status" value="1"/>
</dbReference>
<dbReference type="Proteomes" id="UP000311469">
    <property type="component" value="Chromosome cSF1"/>
</dbReference>
<dbReference type="RefSeq" id="WP_044663144.1">
    <property type="nucleotide sequence ID" value="NZ_CP041016.1"/>
</dbReference>
<proteinExistence type="predicted"/>
<dbReference type="InterPro" id="IPR032466">
    <property type="entry name" value="Metal_Hydrolase"/>
</dbReference>
<dbReference type="GO" id="GO:0005829">
    <property type="term" value="C:cytosol"/>
    <property type="evidence" value="ECO:0007669"/>
    <property type="project" value="TreeGrafter"/>
</dbReference>